<evidence type="ECO:0000256" key="1">
    <source>
        <dbReference type="ARBA" id="ARBA00007529"/>
    </source>
</evidence>
<dbReference type="OrthoDB" id="181267at2"/>
<evidence type="ECO:0000313" key="4">
    <source>
        <dbReference type="Proteomes" id="UP000252706"/>
    </source>
</evidence>
<gene>
    <name evidence="3" type="ORF">DS909_22350</name>
</gene>
<evidence type="ECO:0000313" key="3">
    <source>
        <dbReference type="EMBL" id="RBW49632.1"/>
    </source>
</evidence>
<dbReference type="GO" id="GO:0047580">
    <property type="term" value="F:4-hydroxyproline epimerase activity"/>
    <property type="evidence" value="ECO:0007669"/>
    <property type="project" value="TreeGrafter"/>
</dbReference>
<dbReference type="AlphaFoldDB" id="A0A366WNL2"/>
<dbReference type="Gene3D" id="3.10.310.10">
    <property type="entry name" value="Diaminopimelate Epimerase, Chain A, domain 1"/>
    <property type="match status" value="2"/>
</dbReference>
<feature type="active site" description="Proton donor" evidence="2">
    <location>
        <position position="267"/>
    </location>
</feature>
<dbReference type="InterPro" id="IPR008794">
    <property type="entry name" value="Pro_racemase_fam"/>
</dbReference>
<dbReference type="RefSeq" id="WP_113825802.1">
    <property type="nucleotide sequence ID" value="NZ_QOCE01000053.1"/>
</dbReference>
<protein>
    <recommendedName>
        <fullName evidence="5">Proline racemase</fullName>
    </recommendedName>
</protein>
<evidence type="ECO:0008006" key="5">
    <source>
        <dbReference type="Google" id="ProtNLM"/>
    </source>
</evidence>
<name>A0A366WNL2_9RHOB</name>
<comment type="similarity">
    <text evidence="1">Belongs to the proline racemase family.</text>
</comment>
<evidence type="ECO:0000256" key="2">
    <source>
        <dbReference type="PIRSR" id="PIRSR029792-1"/>
    </source>
</evidence>
<feature type="active site" description="Proton acceptor" evidence="2">
    <location>
        <position position="91"/>
    </location>
</feature>
<dbReference type="SUPFAM" id="SSF54506">
    <property type="entry name" value="Diaminopimelate epimerase-like"/>
    <property type="match status" value="1"/>
</dbReference>
<dbReference type="Proteomes" id="UP000252706">
    <property type="component" value="Unassembled WGS sequence"/>
</dbReference>
<proteinExistence type="inferred from homology"/>
<reference evidence="3 4" key="1">
    <citation type="submission" date="2018-07" db="EMBL/GenBank/DDBJ databases">
        <title>Modular assembly of carbohydrate-degrading microbial communities in the ocean.</title>
        <authorList>
            <person name="Enke T.N."/>
            <person name="Datta M.S."/>
            <person name="Schwartzman J.A."/>
            <person name="Cermak N."/>
            <person name="Schmitz D.A."/>
            <person name="Barrere J."/>
            <person name="Cordero O.X."/>
        </authorList>
    </citation>
    <scope>NUCLEOTIDE SEQUENCE [LARGE SCALE GENOMIC DNA]</scope>
    <source>
        <strain evidence="3 4">C3M10</strain>
    </source>
</reference>
<dbReference type="PANTHER" id="PTHR33442:SF5">
    <property type="entry name" value="BIFUNCTIONAL TRANS-3-HYDROXY-L-PROLINE DEHYDRATASE_2-EPIMERASE"/>
    <property type="match status" value="1"/>
</dbReference>
<organism evidence="3 4">
    <name type="scientific">Phaeobacter gallaeciensis</name>
    <dbReference type="NCBI Taxonomy" id="60890"/>
    <lineage>
        <taxon>Bacteria</taxon>
        <taxon>Pseudomonadati</taxon>
        <taxon>Pseudomonadota</taxon>
        <taxon>Alphaproteobacteria</taxon>
        <taxon>Rhodobacterales</taxon>
        <taxon>Roseobacteraceae</taxon>
        <taxon>Phaeobacter</taxon>
    </lineage>
</organism>
<dbReference type="Pfam" id="PF05544">
    <property type="entry name" value="Pro_racemase"/>
    <property type="match status" value="1"/>
</dbReference>
<dbReference type="PANTHER" id="PTHR33442">
    <property type="entry name" value="TRANS-3-HYDROXY-L-PROLINE DEHYDRATASE"/>
    <property type="match status" value="1"/>
</dbReference>
<dbReference type="PIRSF" id="PIRSF029792">
    <property type="entry name" value="Pro_racemase"/>
    <property type="match status" value="1"/>
</dbReference>
<comment type="caution">
    <text evidence="3">The sequence shown here is derived from an EMBL/GenBank/DDBJ whole genome shotgun (WGS) entry which is preliminary data.</text>
</comment>
<dbReference type="SFLD" id="SFLDS00028">
    <property type="entry name" value="Proline_Racemase"/>
    <property type="match status" value="1"/>
</dbReference>
<sequence length="351" mass="37222">MRASRIITAVEAHAEGEPGRVITAGLPHMPGNSVFEKMQWMQKNADDVRLLMLREPRGNPALCCNVIVPPCDPAADAGFIIMEQTEYPPMSGSNTICVVTTLLETGILPMVEPITELTLEAPAGLIKVRADCKDGKVTRVTFRNVPAFAVHLDAEIDLPGFGKAVVNVAWGGMFFVLAEAAQFGLELTPENGAAIVKLSEALRVATAEQLPVVHTENPAITGPTISQLFAPPKAPGTDGLGAITLSTGDFDPNRPENLTGILDRSPCGTGTCAKMAVLHAKGLLEVGQDYVNAGPMGTTFTGRIEDTTNVGPYDAIIPTLSGQGWIYGTANWSLDPSDPFQQGYTIGDIWG</sequence>
<dbReference type="EMBL" id="QOCE01000053">
    <property type="protein sequence ID" value="RBW49632.1"/>
    <property type="molecule type" value="Genomic_DNA"/>
</dbReference>
<accession>A0A366WNL2</accession>